<dbReference type="Gene3D" id="1.10.10.10">
    <property type="entry name" value="Winged helix-like DNA-binding domain superfamily/Winged helix DNA-binding domain"/>
    <property type="match status" value="1"/>
</dbReference>
<dbReference type="InterPro" id="IPR036388">
    <property type="entry name" value="WH-like_DNA-bd_sf"/>
</dbReference>
<feature type="domain" description="RNA polymerase sigma factor 70 region 4 type 2" evidence="6">
    <location>
        <begin position="119"/>
        <end position="167"/>
    </location>
</feature>
<keyword evidence="8" id="KW-1185">Reference proteome</keyword>
<keyword evidence="4" id="KW-0804">Transcription</keyword>
<dbReference type="GO" id="GO:0016987">
    <property type="term" value="F:sigma factor activity"/>
    <property type="evidence" value="ECO:0007669"/>
    <property type="project" value="UniProtKB-KW"/>
</dbReference>
<dbReference type="InterPro" id="IPR013249">
    <property type="entry name" value="RNA_pol_sigma70_r4_t2"/>
</dbReference>
<evidence type="ECO:0000313" key="7">
    <source>
        <dbReference type="EMBL" id="REA64352.1"/>
    </source>
</evidence>
<dbReference type="InterPro" id="IPR014327">
    <property type="entry name" value="RNA_pol_sigma70_bacteroid"/>
</dbReference>
<dbReference type="AlphaFoldDB" id="A0A3D8YHT9"/>
<comment type="caution">
    <text evidence="7">The sequence shown here is derived from an EMBL/GenBank/DDBJ whole genome shotgun (WGS) entry which is preliminary data.</text>
</comment>
<dbReference type="EMBL" id="QNUL01000001">
    <property type="protein sequence ID" value="REA64352.1"/>
    <property type="molecule type" value="Genomic_DNA"/>
</dbReference>
<evidence type="ECO:0000256" key="3">
    <source>
        <dbReference type="ARBA" id="ARBA00023082"/>
    </source>
</evidence>
<evidence type="ECO:0000256" key="4">
    <source>
        <dbReference type="ARBA" id="ARBA00023163"/>
    </source>
</evidence>
<evidence type="ECO:0000259" key="5">
    <source>
        <dbReference type="Pfam" id="PF04542"/>
    </source>
</evidence>
<dbReference type="InterPro" id="IPR007627">
    <property type="entry name" value="RNA_pol_sigma70_r2"/>
</dbReference>
<evidence type="ECO:0000313" key="8">
    <source>
        <dbReference type="Proteomes" id="UP000256373"/>
    </source>
</evidence>
<dbReference type="NCBIfam" id="TIGR02985">
    <property type="entry name" value="Sig70_bacteroi1"/>
    <property type="match status" value="1"/>
</dbReference>
<gene>
    <name evidence="7" type="ORF">DSL64_02030</name>
</gene>
<reference evidence="7 8" key="1">
    <citation type="submission" date="2018-07" db="EMBL/GenBank/DDBJ databases">
        <title>Dyadobacter roseus sp. nov., isolated from rose rhizosphere soil.</title>
        <authorList>
            <person name="Chen L."/>
        </authorList>
    </citation>
    <scope>NUCLEOTIDE SEQUENCE [LARGE SCALE GENOMIC DNA]</scope>
    <source>
        <strain evidence="7 8">RS19</strain>
    </source>
</reference>
<evidence type="ECO:0000256" key="1">
    <source>
        <dbReference type="ARBA" id="ARBA00010641"/>
    </source>
</evidence>
<dbReference type="GO" id="GO:0003677">
    <property type="term" value="F:DNA binding"/>
    <property type="evidence" value="ECO:0007669"/>
    <property type="project" value="InterPro"/>
</dbReference>
<feature type="domain" description="RNA polymerase sigma-70 region 2" evidence="5">
    <location>
        <begin position="26"/>
        <end position="89"/>
    </location>
</feature>
<dbReference type="InterPro" id="IPR013325">
    <property type="entry name" value="RNA_pol_sigma_r2"/>
</dbReference>
<evidence type="ECO:0000256" key="2">
    <source>
        <dbReference type="ARBA" id="ARBA00023015"/>
    </source>
</evidence>
<dbReference type="InterPro" id="IPR014284">
    <property type="entry name" value="RNA_pol_sigma-70_dom"/>
</dbReference>
<keyword evidence="2" id="KW-0805">Transcription regulation</keyword>
<sequence length="187" mass="22197">MKISSQDDTELLDRVVNDDRSAFEVIYRKYWKHLYDFAFLKTNDADVAEDVVQDLFVTIWEKRKSLHIKNLRAYLFSATRNRVIDHYKEKIFSEIDNIEPVAEPEYALFLEELETITQNSIARLPEKTKRIFLLSRFEGKTVREISSDLDLPERTVEYHITQALRTLKVLLKEFITIILPIFFSSIF</sequence>
<protein>
    <submittedName>
        <fullName evidence="7">RNA polymerase sigma-70 factor</fullName>
    </submittedName>
</protein>
<dbReference type="Gene3D" id="1.10.1740.10">
    <property type="match status" value="1"/>
</dbReference>
<evidence type="ECO:0000259" key="6">
    <source>
        <dbReference type="Pfam" id="PF08281"/>
    </source>
</evidence>
<proteinExistence type="inferred from homology"/>
<dbReference type="OrthoDB" id="679904at2"/>
<dbReference type="Proteomes" id="UP000256373">
    <property type="component" value="Unassembled WGS sequence"/>
</dbReference>
<comment type="similarity">
    <text evidence="1">Belongs to the sigma-70 factor family. ECF subfamily.</text>
</comment>
<dbReference type="SUPFAM" id="SSF88946">
    <property type="entry name" value="Sigma2 domain of RNA polymerase sigma factors"/>
    <property type="match status" value="1"/>
</dbReference>
<accession>A0A3D8YHT9</accession>
<organism evidence="7 8">
    <name type="scientific">Dyadobacter luteus</name>
    <dbReference type="NCBI Taxonomy" id="2259619"/>
    <lineage>
        <taxon>Bacteria</taxon>
        <taxon>Pseudomonadati</taxon>
        <taxon>Bacteroidota</taxon>
        <taxon>Cytophagia</taxon>
        <taxon>Cytophagales</taxon>
        <taxon>Spirosomataceae</taxon>
        <taxon>Dyadobacter</taxon>
    </lineage>
</organism>
<dbReference type="InterPro" id="IPR013324">
    <property type="entry name" value="RNA_pol_sigma_r3/r4-like"/>
</dbReference>
<dbReference type="Pfam" id="PF08281">
    <property type="entry name" value="Sigma70_r4_2"/>
    <property type="match status" value="1"/>
</dbReference>
<keyword evidence="3" id="KW-0731">Sigma factor</keyword>
<dbReference type="InterPro" id="IPR039425">
    <property type="entry name" value="RNA_pol_sigma-70-like"/>
</dbReference>
<dbReference type="NCBIfam" id="TIGR02937">
    <property type="entry name" value="sigma70-ECF"/>
    <property type="match status" value="1"/>
</dbReference>
<dbReference type="SUPFAM" id="SSF88659">
    <property type="entry name" value="Sigma3 and sigma4 domains of RNA polymerase sigma factors"/>
    <property type="match status" value="1"/>
</dbReference>
<dbReference type="Pfam" id="PF04542">
    <property type="entry name" value="Sigma70_r2"/>
    <property type="match status" value="1"/>
</dbReference>
<dbReference type="PANTHER" id="PTHR43133:SF46">
    <property type="entry name" value="RNA POLYMERASE SIGMA-70 FACTOR ECF SUBFAMILY"/>
    <property type="match status" value="1"/>
</dbReference>
<name>A0A3D8YHT9_9BACT</name>
<dbReference type="PANTHER" id="PTHR43133">
    <property type="entry name" value="RNA POLYMERASE ECF-TYPE SIGMA FACTO"/>
    <property type="match status" value="1"/>
</dbReference>
<dbReference type="GO" id="GO:0006352">
    <property type="term" value="P:DNA-templated transcription initiation"/>
    <property type="evidence" value="ECO:0007669"/>
    <property type="project" value="InterPro"/>
</dbReference>
<dbReference type="RefSeq" id="WP_115828959.1">
    <property type="nucleotide sequence ID" value="NZ_QNUL01000001.1"/>
</dbReference>